<dbReference type="RefSeq" id="WP_207911028.1">
    <property type="nucleotide sequence ID" value="NZ_SKFG01000031.1"/>
</dbReference>
<evidence type="ECO:0000313" key="1">
    <source>
        <dbReference type="EMBL" id="TCZ73593.1"/>
    </source>
</evidence>
<feature type="non-terminal residue" evidence="1">
    <location>
        <position position="1"/>
    </location>
</feature>
<name>A0A4R4E429_9BACL</name>
<proteinExistence type="predicted"/>
<accession>A0A4R4E429</accession>
<keyword evidence="1" id="KW-0808">Transferase</keyword>
<dbReference type="PANTHER" id="PTHR35276:SF1">
    <property type="entry name" value="TRNA (MNM(5)S(2)U34)-METHYLTRANSFERASE, CHLOROPLASTIC"/>
    <property type="match status" value="1"/>
</dbReference>
<gene>
    <name evidence="1" type="ORF">E0485_21040</name>
</gene>
<dbReference type="EMBL" id="SKFG01000031">
    <property type="protein sequence ID" value="TCZ73593.1"/>
    <property type="molecule type" value="Genomic_DNA"/>
</dbReference>
<keyword evidence="2" id="KW-1185">Reference proteome</keyword>
<dbReference type="GO" id="GO:0032259">
    <property type="term" value="P:methylation"/>
    <property type="evidence" value="ECO:0007669"/>
    <property type="project" value="UniProtKB-KW"/>
</dbReference>
<comment type="caution">
    <text evidence="1">The sequence shown here is derived from an EMBL/GenBank/DDBJ whole genome shotgun (WGS) entry which is preliminary data.</text>
</comment>
<evidence type="ECO:0000313" key="2">
    <source>
        <dbReference type="Proteomes" id="UP000295418"/>
    </source>
</evidence>
<dbReference type="SUPFAM" id="SSF53335">
    <property type="entry name" value="S-adenosyl-L-methionine-dependent methyltransferases"/>
    <property type="match status" value="1"/>
</dbReference>
<dbReference type="PANTHER" id="PTHR35276">
    <property type="entry name" value="S-ADENOSYL-L-METHIONINE-DEPENDENT METHYLTRANSFERASES SUPERFAMILY PROTEIN"/>
    <property type="match status" value="1"/>
</dbReference>
<organism evidence="1 2">
    <name type="scientific">Paenibacillus albiflavus</name>
    <dbReference type="NCBI Taxonomy" id="2545760"/>
    <lineage>
        <taxon>Bacteria</taxon>
        <taxon>Bacillati</taxon>
        <taxon>Bacillota</taxon>
        <taxon>Bacilli</taxon>
        <taxon>Bacillales</taxon>
        <taxon>Paenibacillaceae</taxon>
        <taxon>Paenibacillus</taxon>
    </lineage>
</organism>
<dbReference type="GO" id="GO:0008168">
    <property type="term" value="F:methyltransferase activity"/>
    <property type="evidence" value="ECO:0007669"/>
    <property type="project" value="UniProtKB-KW"/>
</dbReference>
<dbReference type="InterPro" id="IPR010719">
    <property type="entry name" value="MnmM_MeTrfase"/>
</dbReference>
<keyword evidence="1" id="KW-0489">Methyltransferase</keyword>
<dbReference type="Gene3D" id="3.40.50.150">
    <property type="entry name" value="Vaccinia Virus protein VP39"/>
    <property type="match status" value="1"/>
</dbReference>
<dbReference type="Proteomes" id="UP000295418">
    <property type="component" value="Unassembled WGS sequence"/>
</dbReference>
<sequence length="110" mass="11547">HDAMEAVVPPPLHGTVGAVMFNLGYLPGAEAAVITRVESTLPALKAALRLLRSGGIVTVMVYPGHEGGDVEADAVADWAAVLPKGAYHAIVYRMINRSASAPYLIAIEKQ</sequence>
<reference evidence="1 2" key="1">
    <citation type="submission" date="2019-03" db="EMBL/GenBank/DDBJ databases">
        <authorList>
            <person name="Kim M.K.M."/>
        </authorList>
    </citation>
    <scope>NUCLEOTIDE SEQUENCE [LARGE SCALE GENOMIC DNA]</scope>
    <source>
        <strain evidence="1 2">18JY21-1</strain>
    </source>
</reference>
<dbReference type="Pfam" id="PF06962">
    <property type="entry name" value="rRNA_methylase"/>
    <property type="match status" value="1"/>
</dbReference>
<dbReference type="AlphaFoldDB" id="A0A4R4E429"/>
<protein>
    <submittedName>
        <fullName evidence="1">SAM-dependent methyltransferase</fullName>
    </submittedName>
</protein>
<dbReference type="InterPro" id="IPR029063">
    <property type="entry name" value="SAM-dependent_MTases_sf"/>
</dbReference>